<feature type="domain" description="Protein kinase" evidence="1">
    <location>
        <begin position="1"/>
        <end position="151"/>
    </location>
</feature>
<dbReference type="Gene3D" id="1.10.510.10">
    <property type="entry name" value="Transferase(Phosphotransferase) domain 1"/>
    <property type="match status" value="1"/>
</dbReference>
<gene>
    <name evidence="2" type="ORF">Adt_30467</name>
</gene>
<evidence type="ECO:0000313" key="2">
    <source>
        <dbReference type="EMBL" id="KAL2485711.1"/>
    </source>
</evidence>
<sequence>MKFPYVDKLNVYYYVQHFGAVMELLTLKILPLTSRAGLRLMDAAKLVILEILSRHICTDGLSFFASFCCLETGILHKCNQLVQEIVDFGVSGVLDQTMGDCNSFVGTVAYMRRESINTDLNHGKYDGYAGNKWSLGVSILQFYFWEISLCC</sequence>
<proteinExistence type="predicted"/>
<dbReference type="InterPro" id="IPR000719">
    <property type="entry name" value="Prot_kinase_dom"/>
</dbReference>
<protein>
    <submittedName>
        <fullName evidence="2">Protein kinase domain-containing protein</fullName>
    </submittedName>
</protein>
<comment type="caution">
    <text evidence="2">The sequence shown here is derived from an EMBL/GenBank/DDBJ whole genome shotgun (WGS) entry which is preliminary data.</text>
</comment>
<accession>A0ABD1RCU3</accession>
<dbReference type="Proteomes" id="UP001604336">
    <property type="component" value="Unassembled WGS sequence"/>
</dbReference>
<organism evidence="2 3">
    <name type="scientific">Abeliophyllum distichum</name>
    <dbReference type="NCBI Taxonomy" id="126358"/>
    <lineage>
        <taxon>Eukaryota</taxon>
        <taxon>Viridiplantae</taxon>
        <taxon>Streptophyta</taxon>
        <taxon>Embryophyta</taxon>
        <taxon>Tracheophyta</taxon>
        <taxon>Spermatophyta</taxon>
        <taxon>Magnoliopsida</taxon>
        <taxon>eudicotyledons</taxon>
        <taxon>Gunneridae</taxon>
        <taxon>Pentapetalae</taxon>
        <taxon>asterids</taxon>
        <taxon>lamiids</taxon>
        <taxon>Lamiales</taxon>
        <taxon>Oleaceae</taxon>
        <taxon>Forsythieae</taxon>
        <taxon>Abeliophyllum</taxon>
    </lineage>
</organism>
<evidence type="ECO:0000259" key="1">
    <source>
        <dbReference type="PROSITE" id="PS50011"/>
    </source>
</evidence>
<evidence type="ECO:0000313" key="3">
    <source>
        <dbReference type="Proteomes" id="UP001604336"/>
    </source>
</evidence>
<name>A0ABD1RCU3_9LAMI</name>
<keyword evidence="2" id="KW-0418">Kinase</keyword>
<keyword evidence="3" id="KW-1185">Reference proteome</keyword>
<reference evidence="3" key="1">
    <citation type="submission" date="2024-07" db="EMBL/GenBank/DDBJ databases">
        <title>Two chromosome-level genome assemblies of Korean endemic species Abeliophyllum distichum and Forsythia ovata (Oleaceae).</title>
        <authorList>
            <person name="Jang H."/>
        </authorList>
    </citation>
    <scope>NUCLEOTIDE SEQUENCE [LARGE SCALE GENOMIC DNA]</scope>
</reference>
<dbReference type="EMBL" id="JBFOLK010000009">
    <property type="protein sequence ID" value="KAL2485711.1"/>
    <property type="molecule type" value="Genomic_DNA"/>
</dbReference>
<keyword evidence="2" id="KW-0808">Transferase</keyword>
<dbReference type="InterPro" id="IPR011009">
    <property type="entry name" value="Kinase-like_dom_sf"/>
</dbReference>
<dbReference type="GO" id="GO:0016301">
    <property type="term" value="F:kinase activity"/>
    <property type="evidence" value="ECO:0007669"/>
    <property type="project" value="UniProtKB-KW"/>
</dbReference>
<dbReference type="AlphaFoldDB" id="A0ABD1RCU3"/>
<dbReference type="PROSITE" id="PS50011">
    <property type="entry name" value="PROTEIN_KINASE_DOM"/>
    <property type="match status" value="1"/>
</dbReference>
<dbReference type="SUPFAM" id="SSF56112">
    <property type="entry name" value="Protein kinase-like (PK-like)"/>
    <property type="match status" value="1"/>
</dbReference>